<dbReference type="Pfam" id="PF02518">
    <property type="entry name" value="HATPase_c"/>
    <property type="match status" value="1"/>
</dbReference>
<dbReference type="SUPFAM" id="SSF55874">
    <property type="entry name" value="ATPase domain of HSP90 chaperone/DNA topoisomerase II/histidine kinase"/>
    <property type="match status" value="1"/>
</dbReference>
<dbReference type="Gene3D" id="3.30.565.10">
    <property type="entry name" value="Histidine kinase-like ATPase, C-terminal domain"/>
    <property type="match status" value="1"/>
</dbReference>
<proteinExistence type="predicted"/>
<feature type="transmembrane region" description="Helical" evidence="6">
    <location>
        <begin position="37"/>
        <end position="57"/>
    </location>
</feature>
<sequence length="465" mass="48606">MSDTSLDARRGVSALAFRLGARWAQGQRMDVPLPREVALGITRATAVGLVASIATALGSVDDYDAYRTWPMVVAFAVMVPCTVLCVAGTLLRPSDFGPIRILAAVTLVVLVLYGLAGAPRWPTLPYSPLHILVMPGMMLMPVAFGVRTAVASALLLGVVTARARIAGVGVYQGTCESVYFAACVLAFAVLYGVVTQLVATINHAEEVANRATATQAATRAALRARAQFDDMIHNVVLGALVQATSATDAPARAVARDLAGQAHQALNRPRDGMRGAPPNRWRAAVADQAAALGLQVDIQQRGQPADGTQAAALLDATVAALTNVRRHPGTSEASVHARFDAGAQVTILDDGVGFDPARVDVGRYGLRVAIGDRLRTVGGTAQVRSAPGNGTQITLTIPPAAASIASPAPDLHILRHPVLLLALSLIQAGYLAIGWLYLDTARLPVLNVVFAVGMLTMTALLLDQP</sequence>
<evidence type="ECO:0000256" key="2">
    <source>
        <dbReference type="ARBA" id="ARBA00012438"/>
    </source>
</evidence>
<feature type="transmembrane region" description="Helical" evidence="6">
    <location>
        <begin position="418"/>
        <end position="438"/>
    </location>
</feature>
<dbReference type="InterPro" id="IPR003594">
    <property type="entry name" value="HATPase_dom"/>
</dbReference>
<evidence type="ECO:0000256" key="6">
    <source>
        <dbReference type="SAM" id="Phobius"/>
    </source>
</evidence>
<keyword evidence="6" id="KW-1133">Transmembrane helix</keyword>
<evidence type="ECO:0000256" key="1">
    <source>
        <dbReference type="ARBA" id="ARBA00000085"/>
    </source>
</evidence>
<dbReference type="Proteomes" id="UP001501475">
    <property type="component" value="Unassembled WGS sequence"/>
</dbReference>
<keyword evidence="9" id="KW-1185">Reference proteome</keyword>
<keyword evidence="6" id="KW-0472">Membrane</keyword>
<dbReference type="InterPro" id="IPR036890">
    <property type="entry name" value="HATPase_C_sf"/>
</dbReference>
<feature type="transmembrane region" description="Helical" evidence="6">
    <location>
        <begin position="178"/>
        <end position="201"/>
    </location>
</feature>
<evidence type="ECO:0000313" key="9">
    <source>
        <dbReference type="Proteomes" id="UP001501475"/>
    </source>
</evidence>
<comment type="catalytic activity">
    <reaction evidence="1">
        <text>ATP + protein L-histidine = ADP + protein N-phospho-L-histidine.</text>
        <dbReference type="EC" id="2.7.13.3"/>
    </reaction>
</comment>
<keyword evidence="3" id="KW-0808">Transferase</keyword>
<dbReference type="PANTHER" id="PTHR24421:SF10">
    <property type="entry name" value="NITRATE_NITRITE SENSOR PROTEIN NARQ"/>
    <property type="match status" value="1"/>
</dbReference>
<keyword evidence="5" id="KW-0902">Two-component regulatory system</keyword>
<accession>A0ABN2KQS5</accession>
<dbReference type="InterPro" id="IPR050482">
    <property type="entry name" value="Sensor_HK_TwoCompSys"/>
</dbReference>
<protein>
    <recommendedName>
        <fullName evidence="2">histidine kinase</fullName>
        <ecNumber evidence="2">2.7.13.3</ecNumber>
    </recommendedName>
</protein>
<feature type="domain" description="Histidine kinase/HSP90-like ATPase" evidence="7">
    <location>
        <begin position="319"/>
        <end position="399"/>
    </location>
</feature>
<feature type="transmembrane region" description="Helical" evidence="6">
    <location>
        <begin position="69"/>
        <end position="91"/>
    </location>
</feature>
<organism evidence="8 9">
    <name type="scientific">Nostocoides vanveenii</name>
    <dbReference type="NCBI Taxonomy" id="330835"/>
    <lineage>
        <taxon>Bacteria</taxon>
        <taxon>Bacillati</taxon>
        <taxon>Actinomycetota</taxon>
        <taxon>Actinomycetes</taxon>
        <taxon>Micrococcales</taxon>
        <taxon>Intrasporangiaceae</taxon>
        <taxon>Nostocoides</taxon>
    </lineage>
</organism>
<comment type="caution">
    <text evidence="8">The sequence shown here is derived from an EMBL/GenBank/DDBJ whole genome shotgun (WGS) entry which is preliminary data.</text>
</comment>
<dbReference type="CDD" id="cd16917">
    <property type="entry name" value="HATPase_UhpB-NarQ-NarX-like"/>
    <property type="match status" value="1"/>
</dbReference>
<evidence type="ECO:0000256" key="4">
    <source>
        <dbReference type="ARBA" id="ARBA00022777"/>
    </source>
</evidence>
<dbReference type="PANTHER" id="PTHR24421">
    <property type="entry name" value="NITRATE/NITRITE SENSOR PROTEIN NARX-RELATED"/>
    <property type="match status" value="1"/>
</dbReference>
<dbReference type="RefSeq" id="WP_344066362.1">
    <property type="nucleotide sequence ID" value="NZ_BAAAPN010000052.1"/>
</dbReference>
<keyword evidence="4" id="KW-0418">Kinase</keyword>
<reference evidence="8 9" key="1">
    <citation type="journal article" date="2019" name="Int. J. Syst. Evol. Microbiol.">
        <title>The Global Catalogue of Microorganisms (GCM) 10K type strain sequencing project: providing services to taxonomists for standard genome sequencing and annotation.</title>
        <authorList>
            <consortium name="The Broad Institute Genomics Platform"/>
            <consortium name="The Broad Institute Genome Sequencing Center for Infectious Disease"/>
            <person name="Wu L."/>
            <person name="Ma J."/>
        </authorList>
    </citation>
    <scope>NUCLEOTIDE SEQUENCE [LARGE SCALE GENOMIC DNA]</scope>
    <source>
        <strain evidence="8 9">JCM 15591</strain>
    </source>
</reference>
<evidence type="ECO:0000259" key="7">
    <source>
        <dbReference type="Pfam" id="PF02518"/>
    </source>
</evidence>
<evidence type="ECO:0000256" key="5">
    <source>
        <dbReference type="ARBA" id="ARBA00023012"/>
    </source>
</evidence>
<keyword evidence="6" id="KW-0812">Transmembrane</keyword>
<dbReference type="EC" id="2.7.13.3" evidence="2"/>
<dbReference type="EMBL" id="BAAAPN010000052">
    <property type="protein sequence ID" value="GAA1763330.1"/>
    <property type="molecule type" value="Genomic_DNA"/>
</dbReference>
<evidence type="ECO:0000313" key="8">
    <source>
        <dbReference type="EMBL" id="GAA1763330.1"/>
    </source>
</evidence>
<evidence type="ECO:0000256" key="3">
    <source>
        <dbReference type="ARBA" id="ARBA00022679"/>
    </source>
</evidence>
<feature type="transmembrane region" description="Helical" evidence="6">
    <location>
        <begin position="444"/>
        <end position="462"/>
    </location>
</feature>
<gene>
    <name evidence="8" type="ORF">GCM10009810_23190</name>
</gene>
<feature type="transmembrane region" description="Helical" evidence="6">
    <location>
        <begin position="98"/>
        <end position="116"/>
    </location>
</feature>
<name>A0ABN2KQS5_9MICO</name>